<accession>A0A1G8ESA7</accession>
<dbReference type="InterPro" id="IPR000182">
    <property type="entry name" value="GNAT_dom"/>
</dbReference>
<organism evidence="2 3">
    <name type="scientific">Alteribacillus persepolensis</name>
    <dbReference type="NCBI Taxonomy" id="568899"/>
    <lineage>
        <taxon>Bacteria</taxon>
        <taxon>Bacillati</taxon>
        <taxon>Bacillota</taxon>
        <taxon>Bacilli</taxon>
        <taxon>Bacillales</taxon>
        <taxon>Bacillaceae</taxon>
        <taxon>Alteribacillus</taxon>
    </lineage>
</organism>
<dbReference type="Gene3D" id="3.40.630.30">
    <property type="match status" value="1"/>
</dbReference>
<dbReference type="Pfam" id="PF00583">
    <property type="entry name" value="Acetyltransf_1"/>
    <property type="match status" value="1"/>
</dbReference>
<gene>
    <name evidence="2" type="ORF">SAMN05192534_11044</name>
</gene>
<dbReference type="NCBIfam" id="TIGR03827">
    <property type="entry name" value="GNAT_ablB"/>
    <property type="match status" value="1"/>
</dbReference>
<evidence type="ECO:0000313" key="2">
    <source>
        <dbReference type="EMBL" id="SDH72727.1"/>
    </source>
</evidence>
<name>A0A1G8ESA7_9BACI</name>
<evidence type="ECO:0000259" key="1">
    <source>
        <dbReference type="PROSITE" id="PS51186"/>
    </source>
</evidence>
<dbReference type="Proteomes" id="UP000199163">
    <property type="component" value="Unassembled WGS sequence"/>
</dbReference>
<dbReference type="AlphaFoldDB" id="A0A1G8ESA7"/>
<dbReference type="InterPro" id="IPR016181">
    <property type="entry name" value="Acyl_CoA_acyltransferase"/>
</dbReference>
<feature type="domain" description="N-acetyltransferase" evidence="1">
    <location>
        <begin position="130"/>
        <end position="281"/>
    </location>
</feature>
<dbReference type="PROSITE" id="PS51186">
    <property type="entry name" value="GNAT"/>
    <property type="match status" value="1"/>
</dbReference>
<reference evidence="2 3" key="1">
    <citation type="submission" date="2016-10" db="EMBL/GenBank/DDBJ databases">
        <authorList>
            <person name="de Groot N.N."/>
        </authorList>
    </citation>
    <scope>NUCLEOTIDE SEQUENCE [LARGE SCALE GENOMIC DNA]</scope>
    <source>
        <strain evidence="2 3">DSM 21632</strain>
    </source>
</reference>
<protein>
    <submittedName>
        <fullName evidence="2">Beta-lysine acetyltransferase</fullName>
    </submittedName>
</protein>
<dbReference type="InterPro" id="IPR022525">
    <property type="entry name" value="GNAT_AblB"/>
</dbReference>
<evidence type="ECO:0000313" key="3">
    <source>
        <dbReference type="Proteomes" id="UP000199163"/>
    </source>
</evidence>
<keyword evidence="2" id="KW-0808">Transferase</keyword>
<sequence>MNSITNRFPELFHNDMQIEPFNERIKIYALPKEEAMPVFLESLKKLARRNHCSKLILYVKRKDRTRKSLSPFQLEGAIKGFFQGEDAFIYSLFLQSARSQTVHHDREKRVIQQAFTHKKAVQRSILPVSYTMRRALEKDAPAMSQLYRTAFQKHPTPTQDPAFIQNAMNKNVYFTVIEYKGHIVSACSAQMMPSFQSAEINHCATLPQHRHKGLLSYQYSFFIRLMQQKKITTLFSYAPSLSLPMNSINVSHNFRYGGKMVRNRNIFGRFESMNIWFKQLRQTEQ</sequence>
<dbReference type="RefSeq" id="WP_091273406.1">
    <property type="nucleotide sequence ID" value="NZ_FNDK01000010.1"/>
</dbReference>
<dbReference type="OrthoDB" id="9790652at2"/>
<dbReference type="STRING" id="568899.SAMN05192534_11044"/>
<keyword evidence="3" id="KW-1185">Reference proteome</keyword>
<dbReference type="SUPFAM" id="SSF55729">
    <property type="entry name" value="Acyl-CoA N-acyltransferases (Nat)"/>
    <property type="match status" value="1"/>
</dbReference>
<dbReference type="GO" id="GO:0008080">
    <property type="term" value="F:N-acetyltransferase activity"/>
    <property type="evidence" value="ECO:0007669"/>
    <property type="project" value="InterPro"/>
</dbReference>
<proteinExistence type="predicted"/>
<dbReference type="EMBL" id="FNDK01000010">
    <property type="protein sequence ID" value="SDH72727.1"/>
    <property type="molecule type" value="Genomic_DNA"/>
</dbReference>